<dbReference type="Proteomes" id="UP000076512">
    <property type="component" value="Unassembled WGS sequence"/>
</dbReference>
<evidence type="ECO:0000256" key="4">
    <source>
        <dbReference type="PROSITE-ProRule" id="PRU00335"/>
    </source>
</evidence>
<dbReference type="AlphaFoldDB" id="A0A164HTH0"/>
<dbReference type="Pfam" id="PF21597">
    <property type="entry name" value="TetR_C_43"/>
    <property type="match status" value="1"/>
</dbReference>
<accession>A0A164HTH0</accession>
<feature type="DNA-binding region" description="H-T-H motif" evidence="4">
    <location>
        <begin position="43"/>
        <end position="62"/>
    </location>
</feature>
<dbReference type="Gene3D" id="1.10.357.10">
    <property type="entry name" value="Tetracycline Repressor, domain 2"/>
    <property type="match status" value="1"/>
</dbReference>
<evidence type="ECO:0000313" key="6">
    <source>
        <dbReference type="EMBL" id="KZM68794.1"/>
    </source>
</evidence>
<reference evidence="6 7" key="1">
    <citation type="submission" date="2016-04" db="EMBL/GenBank/DDBJ databases">
        <authorList>
            <person name="Evans L.H."/>
            <person name="Alamgir A."/>
            <person name="Owens N."/>
            <person name="Weber N.D."/>
            <person name="Virtaneva K."/>
            <person name="Barbian K."/>
            <person name="Babar A."/>
            <person name="Rosenke K."/>
        </authorList>
    </citation>
    <scope>NUCLEOTIDE SEQUENCE [LARGE SCALE GENOMIC DNA]</scope>
    <source>
        <strain evidence="6 7">IFM 0406</strain>
    </source>
</reference>
<dbReference type="GO" id="GO:0003700">
    <property type="term" value="F:DNA-binding transcription factor activity"/>
    <property type="evidence" value="ECO:0007669"/>
    <property type="project" value="TreeGrafter"/>
</dbReference>
<dbReference type="SUPFAM" id="SSF46689">
    <property type="entry name" value="Homeodomain-like"/>
    <property type="match status" value="1"/>
</dbReference>
<keyword evidence="3" id="KW-0804">Transcription</keyword>
<keyword evidence="7" id="KW-1185">Reference proteome</keyword>
<dbReference type="InterPro" id="IPR049445">
    <property type="entry name" value="TetR_SbtR-like_C"/>
</dbReference>
<dbReference type="PANTHER" id="PTHR30055:SF234">
    <property type="entry name" value="HTH-TYPE TRANSCRIPTIONAL REGULATOR BETI"/>
    <property type="match status" value="1"/>
</dbReference>
<dbReference type="InterPro" id="IPR036271">
    <property type="entry name" value="Tet_transcr_reg_TetR-rel_C_sf"/>
</dbReference>
<evidence type="ECO:0000256" key="2">
    <source>
        <dbReference type="ARBA" id="ARBA00023125"/>
    </source>
</evidence>
<dbReference type="InterPro" id="IPR001647">
    <property type="entry name" value="HTH_TetR"/>
</dbReference>
<dbReference type="InterPro" id="IPR050109">
    <property type="entry name" value="HTH-type_TetR-like_transc_reg"/>
</dbReference>
<organism evidence="6 7">
    <name type="scientific">Nocardia terpenica</name>
    <dbReference type="NCBI Taxonomy" id="455432"/>
    <lineage>
        <taxon>Bacteria</taxon>
        <taxon>Bacillati</taxon>
        <taxon>Actinomycetota</taxon>
        <taxon>Actinomycetes</taxon>
        <taxon>Mycobacteriales</taxon>
        <taxon>Nocardiaceae</taxon>
        <taxon>Nocardia</taxon>
    </lineage>
</organism>
<dbReference type="Pfam" id="PF00440">
    <property type="entry name" value="TetR_N"/>
    <property type="match status" value="1"/>
</dbReference>
<dbReference type="PANTHER" id="PTHR30055">
    <property type="entry name" value="HTH-TYPE TRANSCRIPTIONAL REGULATOR RUTR"/>
    <property type="match status" value="1"/>
</dbReference>
<keyword evidence="2 4" id="KW-0238">DNA-binding</keyword>
<name>A0A164HTH0_9NOCA</name>
<feature type="domain" description="HTH tetR-type" evidence="5">
    <location>
        <begin position="22"/>
        <end position="80"/>
    </location>
</feature>
<evidence type="ECO:0000256" key="3">
    <source>
        <dbReference type="ARBA" id="ARBA00023163"/>
    </source>
</evidence>
<evidence type="ECO:0000259" key="5">
    <source>
        <dbReference type="PROSITE" id="PS50977"/>
    </source>
</evidence>
<gene>
    <name evidence="6" type="ORF">AWN90_13435</name>
</gene>
<dbReference type="STRING" id="455432.AWN90_13435"/>
<dbReference type="GO" id="GO:0000976">
    <property type="term" value="F:transcription cis-regulatory region binding"/>
    <property type="evidence" value="ECO:0007669"/>
    <property type="project" value="TreeGrafter"/>
</dbReference>
<protein>
    <submittedName>
        <fullName evidence="6">TetR family transcriptional regulator</fullName>
    </submittedName>
</protein>
<evidence type="ECO:0000256" key="1">
    <source>
        <dbReference type="ARBA" id="ARBA00023015"/>
    </source>
</evidence>
<dbReference type="OrthoDB" id="9795011at2"/>
<dbReference type="EMBL" id="LWGR01000021">
    <property type="protein sequence ID" value="KZM68794.1"/>
    <property type="molecule type" value="Genomic_DNA"/>
</dbReference>
<dbReference type="InterPro" id="IPR009057">
    <property type="entry name" value="Homeodomain-like_sf"/>
</dbReference>
<sequence length="196" mass="21253">MVTSRKNTGAPKTAKPVRADAHRNRERLLEVARRVFATDGKVTLDSIAREAGVGIGTLYRHFPTREALIEAVYRAEIRRLCDSATELARTTRPADAALRAWMDRFADYIAAKREMADALRVAVASGAITREGVRAELSTAAQDLLDAGAADGTLRPDARAQDVVAALVGVFLACGPDQRAQADRLMCLLVDGLRPR</sequence>
<comment type="caution">
    <text evidence="6">The sequence shown here is derived from an EMBL/GenBank/DDBJ whole genome shotgun (WGS) entry which is preliminary data.</text>
</comment>
<keyword evidence="1" id="KW-0805">Transcription regulation</keyword>
<proteinExistence type="predicted"/>
<dbReference type="PROSITE" id="PS50977">
    <property type="entry name" value="HTH_TETR_2"/>
    <property type="match status" value="1"/>
</dbReference>
<evidence type="ECO:0000313" key="7">
    <source>
        <dbReference type="Proteomes" id="UP000076512"/>
    </source>
</evidence>
<dbReference type="SUPFAM" id="SSF48498">
    <property type="entry name" value="Tetracyclin repressor-like, C-terminal domain"/>
    <property type="match status" value="1"/>
</dbReference>
<dbReference type="RefSeq" id="WP_067580710.1">
    <property type="nucleotide sequence ID" value="NZ_JABMCZ010000002.1"/>
</dbReference>